<protein>
    <submittedName>
        <fullName evidence="2">Uncharacterized protein</fullName>
    </submittedName>
</protein>
<keyword evidence="1" id="KW-0812">Transmembrane</keyword>
<keyword evidence="1" id="KW-1133">Transmembrane helix</keyword>
<evidence type="ECO:0000256" key="1">
    <source>
        <dbReference type="SAM" id="Phobius"/>
    </source>
</evidence>
<feature type="transmembrane region" description="Helical" evidence="1">
    <location>
        <begin position="36"/>
        <end position="55"/>
    </location>
</feature>
<comment type="caution">
    <text evidence="2">The sequence shown here is derived from an EMBL/GenBank/DDBJ whole genome shotgun (WGS) entry which is preliminary data.</text>
</comment>
<accession>A0A511ZEL9</accession>
<keyword evidence="1" id="KW-0472">Membrane</keyword>
<dbReference type="AlphaFoldDB" id="A0A511ZEL9"/>
<evidence type="ECO:0000313" key="2">
    <source>
        <dbReference type="EMBL" id="GEN85889.1"/>
    </source>
</evidence>
<name>A0A511ZEL9_9BACI</name>
<dbReference type="EMBL" id="BJYM01000002">
    <property type="protein sequence ID" value="GEN85889.1"/>
    <property type="molecule type" value="Genomic_DNA"/>
</dbReference>
<reference evidence="2 3" key="1">
    <citation type="submission" date="2019-07" db="EMBL/GenBank/DDBJ databases">
        <title>Whole genome shotgun sequence of Oceanobacillus sojae NBRC 105379.</title>
        <authorList>
            <person name="Hosoyama A."/>
            <person name="Uohara A."/>
            <person name="Ohji S."/>
            <person name="Ichikawa N."/>
        </authorList>
    </citation>
    <scope>NUCLEOTIDE SEQUENCE [LARGE SCALE GENOMIC DNA]</scope>
    <source>
        <strain evidence="2 3">NBRC 105379</strain>
    </source>
</reference>
<dbReference type="RefSeq" id="WP_147208586.1">
    <property type="nucleotide sequence ID" value="NZ_BJYM01000002.1"/>
</dbReference>
<evidence type="ECO:0000313" key="3">
    <source>
        <dbReference type="Proteomes" id="UP000321558"/>
    </source>
</evidence>
<gene>
    <name evidence="2" type="ORF">OSO01_06280</name>
</gene>
<proteinExistence type="predicted"/>
<keyword evidence="3" id="KW-1185">Reference proteome</keyword>
<dbReference type="Proteomes" id="UP000321558">
    <property type="component" value="Unassembled WGS sequence"/>
</dbReference>
<dbReference type="OrthoDB" id="2972821at2"/>
<organism evidence="2 3">
    <name type="scientific">Oceanobacillus sojae</name>
    <dbReference type="NCBI Taxonomy" id="582851"/>
    <lineage>
        <taxon>Bacteria</taxon>
        <taxon>Bacillati</taxon>
        <taxon>Bacillota</taxon>
        <taxon>Bacilli</taxon>
        <taxon>Bacillales</taxon>
        <taxon>Bacillaceae</taxon>
        <taxon>Oceanobacillus</taxon>
    </lineage>
</organism>
<sequence>MKKVKIHPLIIVALFINTWGNGFSSYRLYEDDRAAAIVLAVLCLFTLTLAIYGIIRNQKIKER</sequence>